<dbReference type="InterPro" id="IPR001245">
    <property type="entry name" value="Ser-Thr/Tyr_kinase_cat_dom"/>
</dbReference>
<keyword evidence="5" id="KW-0067">ATP-binding</keyword>
<keyword evidence="3" id="KW-0862">Zinc</keyword>
<evidence type="ECO:0000256" key="1">
    <source>
        <dbReference type="ARBA" id="ARBA00022723"/>
    </source>
</evidence>
<feature type="domain" description="Protein kinase" evidence="6">
    <location>
        <begin position="352"/>
        <end position="627"/>
    </location>
</feature>
<evidence type="ECO:0000259" key="6">
    <source>
        <dbReference type="PROSITE" id="PS50011"/>
    </source>
</evidence>
<keyword evidence="1" id="KW-0479">Metal-binding</keyword>
<comment type="caution">
    <text evidence="8">The sequence shown here is derived from an EMBL/GenBank/DDBJ whole genome shotgun (WGS) entry which is preliminary data.</text>
</comment>
<dbReference type="InterPro" id="IPR011009">
    <property type="entry name" value="Kinase-like_dom_sf"/>
</dbReference>
<dbReference type="InterPro" id="IPR000719">
    <property type="entry name" value="Prot_kinase_dom"/>
</dbReference>
<dbReference type="EMBL" id="JAGKQM010000015">
    <property type="protein sequence ID" value="KAH0880937.1"/>
    <property type="molecule type" value="Genomic_DNA"/>
</dbReference>
<protein>
    <submittedName>
        <fullName evidence="8">Uncharacterized protein</fullName>
    </submittedName>
</protein>
<dbReference type="SMART" id="SM00575">
    <property type="entry name" value="ZnF_PMZ"/>
    <property type="match status" value="1"/>
</dbReference>
<organism evidence="8 9">
    <name type="scientific">Brassica napus</name>
    <name type="common">Rape</name>
    <dbReference type="NCBI Taxonomy" id="3708"/>
    <lineage>
        <taxon>Eukaryota</taxon>
        <taxon>Viridiplantae</taxon>
        <taxon>Streptophyta</taxon>
        <taxon>Embryophyta</taxon>
        <taxon>Tracheophyta</taxon>
        <taxon>Spermatophyta</taxon>
        <taxon>Magnoliopsida</taxon>
        <taxon>eudicotyledons</taxon>
        <taxon>Gunneridae</taxon>
        <taxon>Pentapetalae</taxon>
        <taxon>rosids</taxon>
        <taxon>malvids</taxon>
        <taxon>Brassicales</taxon>
        <taxon>Brassicaceae</taxon>
        <taxon>Brassiceae</taxon>
        <taxon>Brassica</taxon>
    </lineage>
</organism>
<evidence type="ECO:0000313" key="8">
    <source>
        <dbReference type="EMBL" id="KAH0880937.1"/>
    </source>
</evidence>
<dbReference type="Gene3D" id="3.30.200.20">
    <property type="entry name" value="Phosphorylase Kinase, domain 1"/>
    <property type="match status" value="1"/>
</dbReference>
<evidence type="ECO:0000256" key="5">
    <source>
        <dbReference type="PROSITE-ProRule" id="PRU10141"/>
    </source>
</evidence>
<evidence type="ECO:0000256" key="4">
    <source>
        <dbReference type="PROSITE-ProRule" id="PRU00325"/>
    </source>
</evidence>
<reference evidence="8 9" key="1">
    <citation type="submission" date="2021-05" db="EMBL/GenBank/DDBJ databases">
        <title>Genome Assembly of Synthetic Allotetraploid Brassica napus Reveals Homoeologous Exchanges between Subgenomes.</title>
        <authorList>
            <person name="Davis J.T."/>
        </authorList>
    </citation>
    <scope>NUCLEOTIDE SEQUENCE [LARGE SCALE GENOMIC DNA]</scope>
    <source>
        <strain evidence="9">cv. Da-Ae</strain>
        <tissue evidence="8">Seedling</tissue>
    </source>
</reference>
<dbReference type="Pfam" id="PF07714">
    <property type="entry name" value="PK_Tyr_Ser-Thr"/>
    <property type="match status" value="1"/>
</dbReference>
<dbReference type="InterPro" id="IPR017441">
    <property type="entry name" value="Protein_kinase_ATP_BS"/>
</dbReference>
<dbReference type="PANTHER" id="PTHR48010:SF48">
    <property type="entry name" value="PROTEIN KINASE DOMAIN-CONTAINING PROTEIN"/>
    <property type="match status" value="1"/>
</dbReference>
<dbReference type="PROSITE" id="PS00107">
    <property type="entry name" value="PROTEIN_KINASE_ATP"/>
    <property type="match status" value="1"/>
</dbReference>
<dbReference type="InterPro" id="IPR007527">
    <property type="entry name" value="Znf_SWIM"/>
</dbReference>
<dbReference type="InterPro" id="IPR050994">
    <property type="entry name" value="At_inactive_RLKs"/>
</dbReference>
<sequence length="634" mass="71257">MSEIEVSVYCYWNGCIKYGPEGVYCEGPTPKKIIVNPKIALNRLLDEMYELTGVDVVHKQRSKIKIFGRYPSVFGPSKYQYLLLPVVNDHSLETMLEVESGNIGDAVDSDIGDVRDADMTYNISMTKQVSSDSWRWFLTNIRDKVTQRKGLCLISSTHPDILSVINEPESQWEEPWAYHRKCLFTECRGFELADQAVTGSVILLFDELRDWFDNRSHRSRGSLNFSNVYTKPVADKLEEFRTATTTYIVIPLDNNTFKVAEEASEDDDDEWIVQLNGDCSCCTCGDFQSHKFPCLHPLAVCKQLKINPLQYVDNYSDSGYEPSTDDESAEEGGKLIFFGEKNHLFDFNDVIRGSAVVLGKGAFGTTLEVTIEDTSTSTITITTVVVKVLTEVVVGRREFEQQLEIIGKIRHDNLAELEAYCYSKDEKLAIYSYNRQGSLFKMLHGKRGMNDRVRLDWESRLRIATGAARGLAKIHEANDGTFNYGNIKSSNIFLNSRSYGCIGDTGLATIMKSLPQTTCLASGYHAPEVTDTRRSTQCSDVYSFGVVLLELLTGKSPAGEDMDLVSWIWTVAKKECRGEVLNMELLSELGGSEEEMVRMMQIGLACVAVEPEERPHIAQVVKMVEDIRSTDAAE</sequence>
<feature type="domain" description="SWIM-type" evidence="7">
    <location>
        <begin position="271"/>
        <end position="305"/>
    </location>
</feature>
<evidence type="ECO:0000256" key="2">
    <source>
        <dbReference type="ARBA" id="ARBA00022771"/>
    </source>
</evidence>
<dbReference type="PANTHER" id="PTHR48010">
    <property type="entry name" value="OS05G0588300 PROTEIN"/>
    <property type="match status" value="1"/>
</dbReference>
<dbReference type="Pfam" id="PF04434">
    <property type="entry name" value="SWIM"/>
    <property type="match status" value="1"/>
</dbReference>
<keyword evidence="9" id="KW-1185">Reference proteome</keyword>
<dbReference type="PROSITE" id="PS50011">
    <property type="entry name" value="PROTEIN_KINASE_DOM"/>
    <property type="match status" value="1"/>
</dbReference>
<evidence type="ECO:0000259" key="7">
    <source>
        <dbReference type="PROSITE" id="PS50966"/>
    </source>
</evidence>
<proteinExistence type="predicted"/>
<accession>A0ABQ7ZL16</accession>
<keyword evidence="5" id="KW-0547">Nucleotide-binding</keyword>
<dbReference type="PROSITE" id="PS50966">
    <property type="entry name" value="ZF_SWIM"/>
    <property type="match status" value="1"/>
</dbReference>
<dbReference type="Proteomes" id="UP000824890">
    <property type="component" value="Unassembled WGS sequence"/>
</dbReference>
<evidence type="ECO:0000313" key="9">
    <source>
        <dbReference type="Proteomes" id="UP000824890"/>
    </source>
</evidence>
<dbReference type="SUPFAM" id="SSF56112">
    <property type="entry name" value="Protein kinase-like (PK-like)"/>
    <property type="match status" value="1"/>
</dbReference>
<name>A0ABQ7ZL16_BRANA</name>
<keyword evidence="2 4" id="KW-0863">Zinc-finger</keyword>
<feature type="binding site" evidence="5">
    <location>
        <position position="387"/>
    </location>
    <ligand>
        <name>ATP</name>
        <dbReference type="ChEBI" id="CHEBI:30616"/>
    </ligand>
</feature>
<dbReference type="Gene3D" id="1.10.510.10">
    <property type="entry name" value="Transferase(Phosphotransferase) domain 1"/>
    <property type="match status" value="1"/>
</dbReference>
<dbReference type="InterPro" id="IPR006564">
    <property type="entry name" value="Znf_PMZ"/>
</dbReference>
<gene>
    <name evidence="8" type="ORF">HID58_068331</name>
</gene>
<evidence type="ECO:0000256" key="3">
    <source>
        <dbReference type="ARBA" id="ARBA00022833"/>
    </source>
</evidence>